<keyword evidence="5 7" id="KW-0472">Membrane</keyword>
<dbReference type="PANTHER" id="PTHR37485:SF1">
    <property type="entry name" value="CELL DIVISION PROTEIN FTSB"/>
    <property type="match status" value="1"/>
</dbReference>
<evidence type="ECO:0000256" key="3">
    <source>
        <dbReference type="ARBA" id="ARBA00022692"/>
    </source>
</evidence>
<proteinExistence type="inferred from homology"/>
<keyword evidence="2 7" id="KW-0132">Cell division</keyword>
<keyword evidence="10" id="KW-1185">Reference proteome</keyword>
<reference evidence="10" key="1">
    <citation type="journal article" date="2019" name="Int. J. Syst. Evol. Microbiol.">
        <title>The Global Catalogue of Microorganisms (GCM) 10K type strain sequencing project: providing services to taxonomists for standard genome sequencing and annotation.</title>
        <authorList>
            <consortium name="The Broad Institute Genomics Platform"/>
            <consortium name="The Broad Institute Genome Sequencing Center for Infectious Disease"/>
            <person name="Wu L."/>
            <person name="Ma J."/>
        </authorList>
    </citation>
    <scope>NUCLEOTIDE SEQUENCE [LARGE SCALE GENOMIC DNA]</scope>
    <source>
        <strain evidence="10">KCTC 23917</strain>
    </source>
</reference>
<evidence type="ECO:0000256" key="6">
    <source>
        <dbReference type="ARBA" id="ARBA00023306"/>
    </source>
</evidence>
<evidence type="ECO:0000256" key="8">
    <source>
        <dbReference type="SAM" id="MobiDB-lite"/>
    </source>
</evidence>
<dbReference type="Proteomes" id="UP000653343">
    <property type="component" value="Unassembled WGS sequence"/>
</dbReference>
<evidence type="ECO:0000256" key="7">
    <source>
        <dbReference type="HAMAP-Rule" id="MF_00599"/>
    </source>
</evidence>
<gene>
    <name evidence="7 9" type="primary">ftsB</name>
    <name evidence="9" type="ORF">GCM10010946_03210</name>
</gene>
<evidence type="ECO:0000256" key="4">
    <source>
        <dbReference type="ARBA" id="ARBA00022989"/>
    </source>
</evidence>
<dbReference type="NCBIfam" id="NF002058">
    <property type="entry name" value="PRK00888.1"/>
    <property type="match status" value="1"/>
</dbReference>
<sequence>MFIVRLIALAFACLLILIQYPLWLGKGGWLRVWELERQLGQVHGKNEQLRERNAKLASEIDNLKNSTESVEERARLELGMLRKDEIFVQILDANASLPPPPAPKEPAPPAEKRKR</sequence>
<dbReference type="HAMAP" id="MF_00599">
    <property type="entry name" value="FtsB"/>
    <property type="match status" value="1"/>
</dbReference>
<comment type="caution">
    <text evidence="9">The sequence shown here is derived from an EMBL/GenBank/DDBJ whole genome shotgun (WGS) entry which is preliminary data.</text>
</comment>
<dbReference type="GO" id="GO:0051301">
    <property type="term" value="P:cell division"/>
    <property type="evidence" value="ECO:0007669"/>
    <property type="project" value="UniProtKB-KW"/>
</dbReference>
<feature type="topological domain" description="Periplasmic" evidence="7">
    <location>
        <begin position="25"/>
        <end position="115"/>
    </location>
</feature>
<dbReference type="Pfam" id="PF04977">
    <property type="entry name" value="DivIC"/>
    <property type="match status" value="1"/>
</dbReference>
<evidence type="ECO:0000256" key="2">
    <source>
        <dbReference type="ARBA" id="ARBA00022618"/>
    </source>
</evidence>
<name>A0ABQ2XRG5_9BURK</name>
<evidence type="ECO:0000256" key="5">
    <source>
        <dbReference type="ARBA" id="ARBA00023136"/>
    </source>
</evidence>
<feature type="topological domain" description="Cytoplasmic" evidence="7">
    <location>
        <begin position="1"/>
        <end position="6"/>
    </location>
</feature>
<feature type="region of interest" description="Disordered" evidence="8">
    <location>
        <begin position="93"/>
        <end position="115"/>
    </location>
</feature>
<keyword evidence="7" id="KW-0175">Coiled coil</keyword>
<evidence type="ECO:0000313" key="10">
    <source>
        <dbReference type="Proteomes" id="UP000653343"/>
    </source>
</evidence>
<comment type="subcellular location">
    <subcellularLocation>
        <location evidence="7">Cell inner membrane</location>
        <topology evidence="7">Single-pass type II membrane protein</topology>
    </subcellularLocation>
    <text evidence="7">Localizes to the division septum.</text>
</comment>
<dbReference type="InterPro" id="IPR023081">
    <property type="entry name" value="Cell_div_FtsB"/>
</dbReference>
<protein>
    <recommendedName>
        <fullName evidence="7">Cell division protein FtsB</fullName>
    </recommendedName>
</protein>
<dbReference type="InterPro" id="IPR007060">
    <property type="entry name" value="FtsL/DivIC"/>
</dbReference>
<evidence type="ECO:0000313" key="9">
    <source>
        <dbReference type="EMBL" id="GGX29611.1"/>
    </source>
</evidence>
<organism evidence="9 10">
    <name type="scientific">Undibacterium squillarum</name>
    <dbReference type="NCBI Taxonomy" id="1131567"/>
    <lineage>
        <taxon>Bacteria</taxon>
        <taxon>Pseudomonadati</taxon>
        <taxon>Pseudomonadota</taxon>
        <taxon>Betaproteobacteria</taxon>
        <taxon>Burkholderiales</taxon>
        <taxon>Oxalobacteraceae</taxon>
        <taxon>Undibacterium</taxon>
    </lineage>
</organism>
<accession>A0ABQ2XRG5</accession>
<comment type="similarity">
    <text evidence="7">Belongs to the FtsB family.</text>
</comment>
<keyword evidence="6 7" id="KW-0131">Cell cycle</keyword>
<comment type="subunit">
    <text evidence="7">Part of a complex composed of FtsB, FtsL and FtsQ.</text>
</comment>
<dbReference type="PANTHER" id="PTHR37485">
    <property type="entry name" value="CELL DIVISION PROTEIN FTSB"/>
    <property type="match status" value="1"/>
</dbReference>
<feature type="compositionally biased region" description="Pro residues" evidence="8">
    <location>
        <begin position="97"/>
        <end position="109"/>
    </location>
</feature>
<feature type="coiled-coil region" evidence="7">
    <location>
        <begin position="46"/>
        <end position="73"/>
    </location>
</feature>
<keyword evidence="1 7" id="KW-1003">Cell membrane</keyword>
<keyword evidence="3 7" id="KW-0812">Transmembrane</keyword>
<evidence type="ECO:0000256" key="1">
    <source>
        <dbReference type="ARBA" id="ARBA00022475"/>
    </source>
</evidence>
<keyword evidence="7" id="KW-0997">Cell inner membrane</keyword>
<dbReference type="EMBL" id="BMYU01000001">
    <property type="protein sequence ID" value="GGX29611.1"/>
    <property type="molecule type" value="Genomic_DNA"/>
</dbReference>
<comment type="function">
    <text evidence="7">Essential cell division protein. May link together the upstream cell division proteins, which are predominantly cytoplasmic, with the downstream cell division proteins, which are predominantly periplasmic.</text>
</comment>
<keyword evidence="4 7" id="KW-1133">Transmembrane helix</keyword>